<dbReference type="Proteomes" id="UP000007590">
    <property type="component" value="Chromosome"/>
</dbReference>
<reference evidence="1" key="1">
    <citation type="submission" date="2012-02" db="EMBL/GenBank/DDBJ databases">
        <title>The complete genome of Solitalea canadensis DSM 3403.</title>
        <authorList>
            <consortium name="US DOE Joint Genome Institute (JGI-PGF)"/>
            <person name="Lucas S."/>
            <person name="Copeland A."/>
            <person name="Lapidus A."/>
            <person name="Glavina del Rio T."/>
            <person name="Dalin E."/>
            <person name="Tice H."/>
            <person name="Bruce D."/>
            <person name="Goodwin L."/>
            <person name="Pitluck S."/>
            <person name="Peters L."/>
            <person name="Ovchinnikova G."/>
            <person name="Lu M."/>
            <person name="Kyrpides N."/>
            <person name="Mavromatis K."/>
            <person name="Ivanova N."/>
            <person name="Brettin T."/>
            <person name="Detter J.C."/>
            <person name="Han C."/>
            <person name="Larimer F."/>
            <person name="Land M."/>
            <person name="Hauser L."/>
            <person name="Markowitz V."/>
            <person name="Cheng J.-F."/>
            <person name="Hugenholtz P."/>
            <person name="Woyke T."/>
            <person name="Wu D."/>
            <person name="Spring S."/>
            <person name="Schroeder M."/>
            <person name="Kopitz M."/>
            <person name="Brambilla E."/>
            <person name="Klenk H.-P."/>
            <person name="Eisen J.A."/>
        </authorList>
    </citation>
    <scope>NUCLEOTIDE SEQUENCE</scope>
    <source>
        <strain evidence="1">DSM 3403</strain>
    </source>
</reference>
<dbReference type="STRING" id="929556.Solca_3598"/>
<dbReference type="EMBL" id="CP003349">
    <property type="protein sequence ID" value="AFD08602.1"/>
    <property type="molecule type" value="Genomic_DNA"/>
</dbReference>
<protein>
    <submittedName>
        <fullName evidence="1">Uncharacterized protein</fullName>
    </submittedName>
</protein>
<dbReference type="RefSeq" id="WP_014681825.1">
    <property type="nucleotide sequence ID" value="NC_017770.1"/>
</dbReference>
<evidence type="ECO:0000313" key="2">
    <source>
        <dbReference type="Proteomes" id="UP000007590"/>
    </source>
</evidence>
<dbReference type="AlphaFoldDB" id="H8KLA0"/>
<organism evidence="1 2">
    <name type="scientific">Solitalea canadensis (strain ATCC 29591 / DSM 3403 / JCM 21819 / LMG 8368 / NBRC 15130 / NCIMB 12057 / USAM 9D)</name>
    <name type="common">Flexibacter canadensis</name>
    <dbReference type="NCBI Taxonomy" id="929556"/>
    <lineage>
        <taxon>Bacteria</taxon>
        <taxon>Pseudomonadati</taxon>
        <taxon>Bacteroidota</taxon>
        <taxon>Sphingobacteriia</taxon>
        <taxon>Sphingobacteriales</taxon>
        <taxon>Sphingobacteriaceae</taxon>
        <taxon>Solitalea</taxon>
    </lineage>
</organism>
<gene>
    <name evidence="1" type="ordered locus">Solca_3598</name>
</gene>
<dbReference type="InterPro" id="IPR046002">
    <property type="entry name" value="DUF5958"/>
</dbReference>
<evidence type="ECO:0000313" key="1">
    <source>
        <dbReference type="EMBL" id="AFD08602.1"/>
    </source>
</evidence>
<dbReference type="Pfam" id="PF19383">
    <property type="entry name" value="DUF5958"/>
    <property type="match status" value="1"/>
</dbReference>
<name>H8KLA0_SOLCM</name>
<dbReference type="eggNOG" id="ENOG5032PZ9">
    <property type="taxonomic scope" value="Bacteria"/>
</dbReference>
<dbReference type="HOGENOM" id="CLU_120514_1_0_10"/>
<sequence>MLRPIDILINSFAQDKLGLEKLLIWFDTLAIIDKRKAVYWSRILLEQSRPDNELIESGIKQIPLKSTFTPIVLLNTKSFKIALTKIVELPDAEMKKAFITLISLFKVSDEKRREEWCKGICGHEWHDLDKLNIILNDEYLDSLRGKIQ</sequence>
<dbReference type="OrthoDB" id="7060026at2"/>
<accession>H8KLA0</accession>
<proteinExistence type="predicted"/>
<keyword evidence="2" id="KW-1185">Reference proteome</keyword>
<dbReference type="KEGG" id="scn:Solca_3598"/>